<organism evidence="1">
    <name type="scientific">Lygus hesperus</name>
    <name type="common">Western plant bug</name>
    <dbReference type="NCBI Taxonomy" id="30085"/>
    <lineage>
        <taxon>Eukaryota</taxon>
        <taxon>Metazoa</taxon>
        <taxon>Ecdysozoa</taxon>
        <taxon>Arthropoda</taxon>
        <taxon>Hexapoda</taxon>
        <taxon>Insecta</taxon>
        <taxon>Pterygota</taxon>
        <taxon>Neoptera</taxon>
        <taxon>Paraneoptera</taxon>
        <taxon>Hemiptera</taxon>
        <taxon>Heteroptera</taxon>
        <taxon>Panheteroptera</taxon>
        <taxon>Cimicomorpha</taxon>
        <taxon>Miridae</taxon>
        <taxon>Mirini</taxon>
        <taxon>Lygus</taxon>
    </lineage>
</organism>
<evidence type="ECO:0000313" key="1">
    <source>
        <dbReference type="EMBL" id="JAQ04347.1"/>
    </source>
</evidence>
<dbReference type="EMBL" id="GDHC01014282">
    <property type="protein sequence ID" value="JAQ04347.1"/>
    <property type="molecule type" value="Transcribed_RNA"/>
</dbReference>
<sequence>MSTKTITKVTTSNDNDVFFSALNGFSHDMQREGDNLQSCIDDLFILADAMKPVVQADPQELPALTVNLYSTLTRQLQDYYSEMSLCLQRYRTDIEAGKVHI</sequence>
<dbReference type="AlphaFoldDB" id="A0A146LB97"/>
<accession>A0A146LB97</accession>
<reference evidence="1" key="1">
    <citation type="journal article" date="2016" name="Gigascience">
        <title>De novo construction of an expanded transcriptome assembly for the western tarnished plant bug, Lygus hesperus.</title>
        <authorList>
            <person name="Tassone E.E."/>
            <person name="Geib S.M."/>
            <person name="Hall B."/>
            <person name="Fabrick J.A."/>
            <person name="Brent C.S."/>
            <person name="Hull J.J."/>
        </authorList>
    </citation>
    <scope>NUCLEOTIDE SEQUENCE</scope>
</reference>
<protein>
    <submittedName>
        <fullName evidence="1">Uncharacterized protein</fullName>
    </submittedName>
</protein>
<proteinExistence type="predicted"/>
<gene>
    <name evidence="1" type="ORF">g.37382</name>
</gene>
<name>A0A146LB97_LYGHE</name>